<keyword evidence="1" id="KW-0472">Membrane</keyword>
<dbReference type="EMBL" id="MQWA01000001">
    <property type="protein sequence ID" value="PQJ28915.1"/>
    <property type="molecule type" value="Genomic_DNA"/>
</dbReference>
<proteinExistence type="predicted"/>
<dbReference type="OrthoDB" id="194654at2"/>
<reference evidence="2 3" key="1">
    <citation type="submission" date="2016-12" db="EMBL/GenBank/DDBJ databases">
        <title>Study of bacterial adaptation to deep sea.</title>
        <authorList>
            <person name="Song J."/>
            <person name="Yoshizawa S."/>
            <person name="Kogure K."/>
        </authorList>
    </citation>
    <scope>NUCLEOTIDE SEQUENCE [LARGE SCALE GENOMIC DNA]</scope>
    <source>
        <strain evidence="2 3">SAORIC-165</strain>
    </source>
</reference>
<gene>
    <name evidence="2" type="ORF">BSZ32_10725</name>
</gene>
<organism evidence="2 3">
    <name type="scientific">Rubritalea profundi</name>
    <dbReference type="NCBI Taxonomy" id="1658618"/>
    <lineage>
        <taxon>Bacteria</taxon>
        <taxon>Pseudomonadati</taxon>
        <taxon>Verrucomicrobiota</taxon>
        <taxon>Verrucomicrobiia</taxon>
        <taxon>Verrucomicrobiales</taxon>
        <taxon>Rubritaleaceae</taxon>
        <taxon>Rubritalea</taxon>
    </lineage>
</organism>
<evidence type="ECO:0000313" key="2">
    <source>
        <dbReference type="EMBL" id="PQJ28915.1"/>
    </source>
</evidence>
<dbReference type="AlphaFoldDB" id="A0A2S7U1N2"/>
<name>A0A2S7U1N2_9BACT</name>
<dbReference type="Proteomes" id="UP000239907">
    <property type="component" value="Unassembled WGS sequence"/>
</dbReference>
<feature type="transmembrane region" description="Helical" evidence="1">
    <location>
        <begin position="35"/>
        <end position="56"/>
    </location>
</feature>
<protein>
    <submittedName>
        <fullName evidence="2">Uncharacterized protein</fullName>
    </submittedName>
</protein>
<evidence type="ECO:0000313" key="3">
    <source>
        <dbReference type="Proteomes" id="UP000239907"/>
    </source>
</evidence>
<keyword evidence="3" id="KW-1185">Reference proteome</keyword>
<keyword evidence="1" id="KW-0812">Transmembrane</keyword>
<dbReference type="RefSeq" id="WP_105043406.1">
    <property type="nucleotide sequence ID" value="NZ_MQWA01000001.1"/>
</dbReference>
<accession>A0A2S7U1N2</accession>
<evidence type="ECO:0000256" key="1">
    <source>
        <dbReference type="SAM" id="Phobius"/>
    </source>
</evidence>
<keyword evidence="1" id="KW-1133">Transmembrane helix</keyword>
<sequence length="133" mass="14674">MIGLLLCAISLLSLLLVGFAPVVWLFSTSSGSILFFGFICTAVWLICLGFGFKLIGKASKHLGMTSSLHLKVWMAVFTLVTLQLPTTLRPIIGRSDNILNFSEKKFFISHWLDPVEVATPASKNSNADSRRDR</sequence>
<comment type="caution">
    <text evidence="2">The sequence shown here is derived from an EMBL/GenBank/DDBJ whole genome shotgun (WGS) entry which is preliminary data.</text>
</comment>